<keyword evidence="5" id="KW-0539">Nucleus</keyword>
<dbReference type="OMA" id="DELACCN"/>
<dbReference type="InterPro" id="IPR044810">
    <property type="entry name" value="WRKY_plant"/>
</dbReference>
<keyword evidence="2" id="KW-0805">Transcription regulation</keyword>
<dbReference type="GO" id="GO:0003700">
    <property type="term" value="F:DNA-binding transcription factor activity"/>
    <property type="evidence" value="ECO:0007669"/>
    <property type="project" value="InterPro"/>
</dbReference>
<evidence type="ECO:0000313" key="8">
    <source>
        <dbReference type="Proteomes" id="UP000243975"/>
    </source>
</evidence>
<dbReference type="GO" id="GO:0005634">
    <property type="term" value="C:nucleus"/>
    <property type="evidence" value="ECO:0007669"/>
    <property type="project" value="UniProtKB-SubCell"/>
</dbReference>
<keyword evidence="4" id="KW-0804">Transcription</keyword>
<keyword evidence="3 7" id="KW-0238">DNA-binding</keyword>
<protein>
    <submittedName>
        <fullName evidence="7">DNA-binding WRKY</fullName>
    </submittedName>
</protein>
<dbReference type="Pfam" id="PF03106">
    <property type="entry name" value="WRKY"/>
    <property type="match status" value="1"/>
</dbReference>
<feature type="domain" description="WRKY" evidence="6">
    <location>
        <begin position="68"/>
        <end position="131"/>
    </location>
</feature>
<accession>A0A103XQD3</accession>
<dbReference type="GO" id="GO:0043565">
    <property type="term" value="F:sequence-specific DNA binding"/>
    <property type="evidence" value="ECO:0007669"/>
    <property type="project" value="InterPro"/>
</dbReference>
<evidence type="ECO:0000256" key="5">
    <source>
        <dbReference type="ARBA" id="ARBA00023242"/>
    </source>
</evidence>
<evidence type="ECO:0000256" key="1">
    <source>
        <dbReference type="ARBA" id="ARBA00004123"/>
    </source>
</evidence>
<evidence type="ECO:0000256" key="2">
    <source>
        <dbReference type="ARBA" id="ARBA00023015"/>
    </source>
</evidence>
<dbReference type="AlphaFoldDB" id="A0A103XQD3"/>
<comment type="subcellular location">
    <subcellularLocation>
        <location evidence="1">Nucleus</location>
    </subcellularLocation>
</comment>
<dbReference type="Gramene" id="KVH94953">
    <property type="protein sequence ID" value="KVH94953"/>
    <property type="gene ID" value="Ccrd_002974"/>
</dbReference>
<keyword evidence="8" id="KW-1185">Reference proteome</keyword>
<dbReference type="InterPro" id="IPR003657">
    <property type="entry name" value="WRKY_dom"/>
</dbReference>
<dbReference type="InterPro" id="IPR036576">
    <property type="entry name" value="WRKY_dom_sf"/>
</dbReference>
<evidence type="ECO:0000256" key="3">
    <source>
        <dbReference type="ARBA" id="ARBA00023125"/>
    </source>
</evidence>
<evidence type="ECO:0000256" key="4">
    <source>
        <dbReference type="ARBA" id="ARBA00023163"/>
    </source>
</evidence>
<dbReference type="OrthoDB" id="2021064at2759"/>
<name>A0A103XQD3_CYNCS</name>
<comment type="caution">
    <text evidence="7">The sequence shown here is derived from an EMBL/GenBank/DDBJ whole genome shotgun (WGS) entry which is preliminary data.</text>
</comment>
<evidence type="ECO:0000313" key="7">
    <source>
        <dbReference type="EMBL" id="KVH94953.1"/>
    </source>
</evidence>
<proteinExistence type="predicted"/>
<dbReference type="STRING" id="59895.A0A103XQD3"/>
<gene>
    <name evidence="7" type="ORF">Ccrd_002974</name>
</gene>
<dbReference type="PROSITE" id="PS50811">
    <property type="entry name" value="WRKY"/>
    <property type="match status" value="1"/>
</dbReference>
<dbReference type="EMBL" id="LEKV01004489">
    <property type="protein sequence ID" value="KVH94953.1"/>
    <property type="molecule type" value="Genomic_DNA"/>
</dbReference>
<dbReference type="PANTHER" id="PTHR31282">
    <property type="entry name" value="WRKY TRANSCRIPTION FACTOR 21-RELATED"/>
    <property type="match status" value="1"/>
</dbReference>
<reference evidence="7 8" key="1">
    <citation type="journal article" date="2016" name="Sci. Rep.">
        <title>The genome sequence of the outbreeding globe artichoke constructed de novo incorporating a phase-aware low-pass sequencing strategy of F1 progeny.</title>
        <authorList>
            <person name="Scaglione D."/>
            <person name="Reyes-Chin-Wo S."/>
            <person name="Acquadro A."/>
            <person name="Froenicke L."/>
            <person name="Portis E."/>
            <person name="Beitel C."/>
            <person name="Tirone M."/>
            <person name="Mauro R."/>
            <person name="Lo Monaco A."/>
            <person name="Mauromicale G."/>
            <person name="Faccioli P."/>
            <person name="Cattivelli L."/>
            <person name="Rieseberg L."/>
            <person name="Michelmore R."/>
            <person name="Lanteri S."/>
        </authorList>
    </citation>
    <scope>NUCLEOTIDE SEQUENCE [LARGE SCALE GENOMIC DNA]</scope>
    <source>
        <strain evidence="7">2C</strain>
    </source>
</reference>
<dbReference type="SUPFAM" id="SSF118290">
    <property type="entry name" value="WRKY DNA-binding domain"/>
    <property type="match status" value="1"/>
</dbReference>
<sequence>MFDNTFSVLSFSSINEISYNHTGDIQSSSNLGGQKSEDFNKNIKIEPQVEAKRRCCKRRKIPWTSTKVTSTLVDDGYAWRKYGQKAIHHTNHQRSYYRCTYKFDQGCEATKQVQKTDDEPSKYKITYNGYHTCKNHLRGPEMIFDSSNLEDSSIILSFETKGLIDEKQVDSYFPSMKHDQPKEALFPLESTYSQSVLLQDGIRAEVFEPVSVELLEYEHQEMISLETYLAGNDGYEIDNLTLFDFSDNLLNNAQDELACCN</sequence>
<organism evidence="7 8">
    <name type="scientific">Cynara cardunculus var. scolymus</name>
    <name type="common">Globe artichoke</name>
    <name type="synonym">Cynara scolymus</name>
    <dbReference type="NCBI Taxonomy" id="59895"/>
    <lineage>
        <taxon>Eukaryota</taxon>
        <taxon>Viridiplantae</taxon>
        <taxon>Streptophyta</taxon>
        <taxon>Embryophyta</taxon>
        <taxon>Tracheophyta</taxon>
        <taxon>Spermatophyta</taxon>
        <taxon>Magnoliopsida</taxon>
        <taxon>eudicotyledons</taxon>
        <taxon>Gunneridae</taxon>
        <taxon>Pentapetalae</taxon>
        <taxon>asterids</taxon>
        <taxon>campanulids</taxon>
        <taxon>Asterales</taxon>
        <taxon>Asteraceae</taxon>
        <taxon>Carduoideae</taxon>
        <taxon>Cardueae</taxon>
        <taxon>Carduinae</taxon>
        <taxon>Cynara</taxon>
    </lineage>
</organism>
<dbReference type="Proteomes" id="UP000243975">
    <property type="component" value="Unassembled WGS sequence"/>
</dbReference>
<dbReference type="SMART" id="SM00774">
    <property type="entry name" value="WRKY"/>
    <property type="match status" value="1"/>
</dbReference>
<evidence type="ECO:0000259" key="6">
    <source>
        <dbReference type="PROSITE" id="PS50811"/>
    </source>
</evidence>
<dbReference type="Gene3D" id="2.20.25.80">
    <property type="entry name" value="WRKY domain"/>
    <property type="match status" value="1"/>
</dbReference>